<accession>A0A9E7CYD2</accession>
<name>A0A9E7CYD2_9FLAO</name>
<reference evidence="3" key="1">
    <citation type="submission" date="2022-03" db="EMBL/GenBank/DDBJ databases">
        <title>Description of Abyssus ytuae gen. nov., sp. nov., a novel member of the family Flavobacteriaceae isolated from the sediment of Mariana Trench.</title>
        <authorList>
            <person name="Zhang J."/>
            <person name="Xu X."/>
        </authorList>
    </citation>
    <scope>NUCLEOTIDE SEQUENCE</scope>
    <source>
        <strain evidence="3">MT3330</strain>
    </source>
</reference>
<dbReference type="Gene3D" id="1.25.40.10">
    <property type="entry name" value="Tetratricopeptide repeat domain"/>
    <property type="match status" value="7"/>
</dbReference>
<dbReference type="PANTHER" id="PTHR37423:SF2">
    <property type="entry name" value="MEMBRANE-BOUND LYTIC MUREIN TRANSGLYCOSYLASE C"/>
    <property type="match status" value="1"/>
</dbReference>
<dbReference type="KEGG" id="fbm:MQE35_12350"/>
<feature type="chain" id="PRO_5039403756" evidence="2">
    <location>
        <begin position="22"/>
        <end position="1006"/>
    </location>
</feature>
<dbReference type="InterPro" id="IPR006597">
    <property type="entry name" value="Sel1-like"/>
</dbReference>
<sequence length="1006" mass="116620">MNIRNKYIFLLILLAFFSAKAQQSQVYTHHLKEYQDALKLYNDKQYRAAQLLFKNVKHDTDDYEIEADCDYYIANSAIRLNQYGADKMMEDFVKNYSTSTKRNSALLEVGNYYFEQGKYANAAKWYDMTENLHLGYSEREKINFRKGYSLFATNKHESAKPYFEKVVNSKEYGAQAKYYIGYMAYEGNDYNEAQKYFEQISENQNVNENLSYYQADMNFKSGEFEKALKEALQQLPRADRNEQSELNKIIGESYFNLEKYEEAIPYLKEYKGTQGKWNNTDFYQLGYAYYKQADYENAISQFNKIIDARNAVAQNAYYHLAECYLKTGKKQQALNAFKNASEMSFSKDIQKDSWLNYARLSYDIGNPYENVSDVLIKYIEKYPDSNYKSEIQDLLVDSYITSKNYEAAIKLLESNRSYSNKQAYQKVTFYRGLELFNEGKYNDAKNYFSKSLSEPRDVAYVARATFWKAETDYNLGNFQEAVVGYKEFKQFPASSQTEEFKNADYNLAYAYFKQKEYAQAAEFFNTYISSGPADKVRLNDSYLRMGDSYFVTSQYNLAIKAYDKAIKADVPGTDYAYFQKAISYGFINKNETKIKELNNFINSYVTSSYRDDALYELGNTYVNNDNSSKGIETYTKLVSEHKNSSYVSKAILREGLVYYNEGKNDLALSRFRLVVDKYSNTQEAIQAVSTSKLIYIDEGRVNEYANWVKGLDFVEVTDAELDNATFEGAEKHYLRKNTEEAERGLENYVSQFPSGMHILKARFYLAQTYFEQGDKLKSIPHYEFVINRGASQYSEQALARLGQIYLENNEYAKAIPVLSRLEQEADFPQNITFAQSNLMKSNYELRNYIQTINYAEKVLKNEKIDDRVKSDAHIMIARSAIKTDNQDKAKVAYSEVLKTATGALAAEALYYDAYFKNKEGNYELSNQVVQDLAKNYPGYKEYGARGLIIMAKNFYALDDAFQATYILESVISNFTAYPDIIVEAQNELTKIKAEEAKRNSSVTPHE</sequence>
<dbReference type="EMBL" id="CP094358">
    <property type="protein sequence ID" value="UOB16525.1"/>
    <property type="molecule type" value="Genomic_DNA"/>
</dbReference>
<keyword evidence="4" id="KW-1185">Reference proteome</keyword>
<dbReference type="AlphaFoldDB" id="A0A9E7CYD2"/>
<evidence type="ECO:0000313" key="4">
    <source>
        <dbReference type="Proteomes" id="UP000831290"/>
    </source>
</evidence>
<dbReference type="Proteomes" id="UP000831290">
    <property type="component" value="Chromosome"/>
</dbReference>
<feature type="repeat" description="TPR" evidence="1">
    <location>
        <begin position="314"/>
        <end position="347"/>
    </location>
</feature>
<dbReference type="InterPro" id="IPR011990">
    <property type="entry name" value="TPR-like_helical_dom_sf"/>
</dbReference>
<feature type="signal peptide" evidence="2">
    <location>
        <begin position="1"/>
        <end position="21"/>
    </location>
</feature>
<evidence type="ECO:0000313" key="3">
    <source>
        <dbReference type="EMBL" id="UOB16525.1"/>
    </source>
</evidence>
<dbReference type="RefSeq" id="WP_255841730.1">
    <property type="nucleotide sequence ID" value="NZ_CP094358.1"/>
</dbReference>
<evidence type="ECO:0000256" key="2">
    <source>
        <dbReference type="SAM" id="SignalP"/>
    </source>
</evidence>
<dbReference type="Pfam" id="PF12895">
    <property type="entry name" value="ANAPC3"/>
    <property type="match status" value="1"/>
</dbReference>
<dbReference type="SMART" id="SM00028">
    <property type="entry name" value="TPR"/>
    <property type="match status" value="14"/>
</dbReference>
<evidence type="ECO:0000256" key="1">
    <source>
        <dbReference type="PROSITE-ProRule" id="PRU00339"/>
    </source>
</evidence>
<dbReference type="SUPFAM" id="SSF48452">
    <property type="entry name" value="TPR-like"/>
    <property type="match status" value="5"/>
</dbReference>
<dbReference type="Pfam" id="PF13432">
    <property type="entry name" value="TPR_16"/>
    <property type="match status" value="3"/>
</dbReference>
<dbReference type="PANTHER" id="PTHR37423">
    <property type="entry name" value="SOLUBLE LYTIC MUREIN TRANSGLYCOSYLASE-RELATED"/>
    <property type="match status" value="1"/>
</dbReference>
<keyword evidence="2" id="KW-0732">Signal</keyword>
<dbReference type="Pfam" id="PF13174">
    <property type="entry name" value="TPR_6"/>
    <property type="match status" value="1"/>
</dbReference>
<feature type="repeat" description="TPR" evidence="1">
    <location>
        <begin position="279"/>
        <end position="312"/>
    </location>
</feature>
<dbReference type="PROSITE" id="PS50005">
    <property type="entry name" value="TPR"/>
    <property type="match status" value="4"/>
</dbReference>
<feature type="repeat" description="TPR" evidence="1">
    <location>
        <begin position="501"/>
        <end position="534"/>
    </location>
</feature>
<feature type="repeat" description="TPR" evidence="1">
    <location>
        <begin position="539"/>
        <end position="572"/>
    </location>
</feature>
<dbReference type="SMART" id="SM00671">
    <property type="entry name" value="SEL1"/>
    <property type="match status" value="3"/>
</dbReference>
<protein>
    <submittedName>
        <fullName evidence="3">Tetratricopeptide repeat protein</fullName>
    </submittedName>
</protein>
<proteinExistence type="predicted"/>
<dbReference type="Pfam" id="PF13181">
    <property type="entry name" value="TPR_8"/>
    <property type="match status" value="2"/>
</dbReference>
<gene>
    <name evidence="3" type="ORF">MQE35_12350</name>
</gene>
<organism evidence="3 4">
    <name type="scientific">Abyssalbus ytuae</name>
    <dbReference type="NCBI Taxonomy" id="2926907"/>
    <lineage>
        <taxon>Bacteria</taxon>
        <taxon>Pseudomonadati</taxon>
        <taxon>Bacteroidota</taxon>
        <taxon>Flavobacteriia</taxon>
        <taxon>Flavobacteriales</taxon>
        <taxon>Flavobacteriaceae</taxon>
        <taxon>Abyssalbus</taxon>
    </lineage>
</organism>
<dbReference type="InterPro" id="IPR019734">
    <property type="entry name" value="TPR_rpt"/>
</dbReference>
<keyword evidence="1" id="KW-0802">TPR repeat</keyword>